<evidence type="ECO:0000256" key="1">
    <source>
        <dbReference type="SAM" id="Phobius"/>
    </source>
</evidence>
<keyword evidence="1" id="KW-1133">Transmembrane helix</keyword>
<feature type="transmembrane region" description="Helical" evidence="1">
    <location>
        <begin position="29"/>
        <end position="50"/>
    </location>
</feature>
<dbReference type="EMBL" id="KN716237">
    <property type="protein sequence ID" value="KJH49377.1"/>
    <property type="molecule type" value="Genomic_DNA"/>
</dbReference>
<evidence type="ECO:0000313" key="2">
    <source>
        <dbReference type="EMBL" id="KJH49377.1"/>
    </source>
</evidence>
<feature type="transmembrane region" description="Helical" evidence="1">
    <location>
        <begin position="5"/>
        <end position="23"/>
    </location>
</feature>
<keyword evidence="1" id="KW-0812">Transmembrane</keyword>
<keyword evidence="1" id="KW-0472">Membrane</keyword>
<feature type="transmembrane region" description="Helical" evidence="1">
    <location>
        <begin position="99"/>
        <end position="116"/>
    </location>
</feature>
<name>A0A0D8XZS3_DICVI</name>
<feature type="transmembrane region" description="Helical" evidence="1">
    <location>
        <begin position="57"/>
        <end position="79"/>
    </location>
</feature>
<reference evidence="3" key="2">
    <citation type="journal article" date="2016" name="Sci. Rep.">
        <title>Dictyocaulus viviparus genome, variome and transcriptome elucidate lungworm biology and support future intervention.</title>
        <authorList>
            <person name="McNulty S.N."/>
            <person name="Strube C."/>
            <person name="Rosa B.A."/>
            <person name="Martin J.C."/>
            <person name="Tyagi R."/>
            <person name="Choi Y.J."/>
            <person name="Wang Q."/>
            <person name="Hallsworth Pepin K."/>
            <person name="Zhang X."/>
            <person name="Ozersky P."/>
            <person name="Wilson R.K."/>
            <person name="Sternberg P.W."/>
            <person name="Gasser R.B."/>
            <person name="Mitreva M."/>
        </authorList>
    </citation>
    <scope>NUCLEOTIDE SEQUENCE [LARGE SCALE GENOMIC DNA]</scope>
    <source>
        <strain evidence="3">HannoverDv2000</strain>
    </source>
</reference>
<gene>
    <name evidence="2" type="ORF">DICVIV_04517</name>
</gene>
<evidence type="ECO:0000313" key="3">
    <source>
        <dbReference type="Proteomes" id="UP000053766"/>
    </source>
</evidence>
<dbReference type="AlphaFoldDB" id="A0A0D8XZS3"/>
<organism evidence="2 3">
    <name type="scientific">Dictyocaulus viviparus</name>
    <name type="common">Bovine lungworm</name>
    <dbReference type="NCBI Taxonomy" id="29172"/>
    <lineage>
        <taxon>Eukaryota</taxon>
        <taxon>Metazoa</taxon>
        <taxon>Ecdysozoa</taxon>
        <taxon>Nematoda</taxon>
        <taxon>Chromadorea</taxon>
        <taxon>Rhabditida</taxon>
        <taxon>Rhabditina</taxon>
        <taxon>Rhabditomorpha</taxon>
        <taxon>Strongyloidea</taxon>
        <taxon>Metastrongylidae</taxon>
        <taxon>Dictyocaulus</taxon>
    </lineage>
</organism>
<reference evidence="2 3" key="1">
    <citation type="submission" date="2013-11" db="EMBL/GenBank/DDBJ databases">
        <title>Draft genome of the bovine lungworm Dictyocaulus viviparus.</title>
        <authorList>
            <person name="Mitreva M."/>
        </authorList>
    </citation>
    <scope>NUCLEOTIDE SEQUENCE [LARGE SCALE GENOMIC DNA]</scope>
    <source>
        <strain evidence="2 3">HannoverDv2000</strain>
    </source>
</reference>
<accession>A0A0D8XZS3</accession>
<keyword evidence="3" id="KW-1185">Reference proteome</keyword>
<dbReference type="OrthoDB" id="5822308at2759"/>
<proteinExistence type="predicted"/>
<dbReference type="Proteomes" id="UP000053766">
    <property type="component" value="Unassembled WGS sequence"/>
</dbReference>
<sequence>MTGLVVIKFIVGYVMLWCLLLMRLPLPPYTIYICLVGFGVCICTVIGIVVKNSTLLLPLYVYIIASIFFLFFLGGYYFYVNIFHKEKVLDAFGENFDRYSWIAHLLNVLLLLFHYWQLGVISKCRRYYNYSRVEKQPFELPLRSETKEEIT</sequence>
<protein>
    <submittedName>
        <fullName evidence="2">Uncharacterized protein</fullName>
    </submittedName>
</protein>